<dbReference type="UniPathway" id="UPA00143"/>
<comment type="catalytic activity">
    <reaction evidence="1">
        <text>S-ubiquitinyl-[E2 ubiquitin-conjugating enzyme]-L-cysteine + [acceptor protein]-L-lysine = [E2 ubiquitin-conjugating enzyme]-L-cysteine + N(6)-ubiquitinyl-[acceptor protein]-L-lysine.</text>
        <dbReference type="EC" id="2.3.2.27"/>
    </reaction>
</comment>
<sequence length="349" mass="40247">MGELVDEEFKVLNKDSLQLACTCHNCNKLLNVEPIYLVTDSKSDNPNIPLLAQICGRCKHVLKKYPQDNQLRQYAYENLARFLTYPCSNKKSGCTAVLNWDNILDHEIVCEFQMVLCPLNHDDIFSVDKCTWKGNVRCLNEHIERTHKEHIVTAACYNWTPPKPENSILFTHVGCHLVTVVVMLESKDTYYCLVMINGNDVESQCFRYQLELFDETREHSIILRKARLEPLGCMVDNLKNPDAVLEVDIRKIQEMLKNTKSIHGRFGIVKKNKKEIMQVVGKKDHSFLNGCITQKDKEADLEVNNALQLDDTMLQELECPICNEYMVPPIFICATVTYLHIICDFNQDE</sequence>
<dbReference type="Proteomes" id="UP000410492">
    <property type="component" value="Unassembled WGS sequence"/>
</dbReference>
<evidence type="ECO:0000256" key="6">
    <source>
        <dbReference type="ARBA" id="ARBA00022723"/>
    </source>
</evidence>
<keyword evidence="13" id="KW-1185">Reference proteome</keyword>
<dbReference type="EMBL" id="CAACVG010007713">
    <property type="protein sequence ID" value="VEN46702.1"/>
    <property type="molecule type" value="Genomic_DNA"/>
</dbReference>
<dbReference type="GO" id="GO:0031624">
    <property type="term" value="F:ubiquitin conjugating enzyme binding"/>
    <property type="evidence" value="ECO:0007669"/>
    <property type="project" value="TreeGrafter"/>
</dbReference>
<evidence type="ECO:0000256" key="5">
    <source>
        <dbReference type="ARBA" id="ARBA00022679"/>
    </source>
</evidence>
<evidence type="ECO:0000256" key="1">
    <source>
        <dbReference type="ARBA" id="ARBA00000900"/>
    </source>
</evidence>
<evidence type="ECO:0000256" key="8">
    <source>
        <dbReference type="ARBA" id="ARBA00022786"/>
    </source>
</evidence>
<accession>A0A653CFN7</accession>
<evidence type="ECO:0000256" key="2">
    <source>
        <dbReference type="ARBA" id="ARBA00004906"/>
    </source>
</evidence>
<name>A0A653CFN7_CALMS</name>
<keyword evidence="8" id="KW-0833">Ubl conjugation pathway</keyword>
<keyword evidence="6" id="KW-0479">Metal-binding</keyword>
<dbReference type="GO" id="GO:0043161">
    <property type="term" value="P:proteasome-mediated ubiquitin-dependent protein catabolic process"/>
    <property type="evidence" value="ECO:0007669"/>
    <property type="project" value="TreeGrafter"/>
</dbReference>
<keyword evidence="5" id="KW-0808">Transferase</keyword>
<dbReference type="GO" id="GO:0008270">
    <property type="term" value="F:zinc ion binding"/>
    <property type="evidence" value="ECO:0007669"/>
    <property type="project" value="UniProtKB-KW"/>
</dbReference>
<dbReference type="Pfam" id="PF21361">
    <property type="entry name" value="Sina_ZnF"/>
    <property type="match status" value="1"/>
</dbReference>
<feature type="domain" description="SIAH-type" evidence="11">
    <location>
        <begin position="82"/>
        <end position="148"/>
    </location>
</feature>
<keyword evidence="7 10" id="KW-0863">Zinc-finger</keyword>
<evidence type="ECO:0000256" key="7">
    <source>
        <dbReference type="ARBA" id="ARBA00022771"/>
    </source>
</evidence>
<dbReference type="GO" id="GO:0016567">
    <property type="term" value="P:protein ubiquitination"/>
    <property type="evidence" value="ECO:0007669"/>
    <property type="project" value="UniProtKB-UniPathway"/>
</dbReference>
<evidence type="ECO:0000256" key="4">
    <source>
        <dbReference type="ARBA" id="ARBA00012483"/>
    </source>
</evidence>
<dbReference type="OrthoDB" id="4788989at2759"/>
<dbReference type="InterPro" id="IPR013083">
    <property type="entry name" value="Znf_RING/FYVE/PHD"/>
</dbReference>
<evidence type="ECO:0000256" key="9">
    <source>
        <dbReference type="ARBA" id="ARBA00022833"/>
    </source>
</evidence>
<evidence type="ECO:0000313" key="13">
    <source>
        <dbReference type="Proteomes" id="UP000410492"/>
    </source>
</evidence>
<dbReference type="GO" id="GO:0005737">
    <property type="term" value="C:cytoplasm"/>
    <property type="evidence" value="ECO:0007669"/>
    <property type="project" value="TreeGrafter"/>
</dbReference>
<dbReference type="Gene3D" id="3.30.40.10">
    <property type="entry name" value="Zinc/RING finger domain, C3HC4 (zinc finger)"/>
    <property type="match status" value="1"/>
</dbReference>
<dbReference type="EC" id="2.3.2.27" evidence="4"/>
<dbReference type="PROSITE" id="PS51081">
    <property type="entry name" value="ZF_SIAH"/>
    <property type="match status" value="1"/>
</dbReference>
<comment type="similarity">
    <text evidence="3">Belongs to the SINA (Seven in absentia) family.</text>
</comment>
<dbReference type="InterPro" id="IPR013010">
    <property type="entry name" value="Znf_SIAH"/>
</dbReference>
<comment type="pathway">
    <text evidence="2">Protein modification; protein ubiquitination.</text>
</comment>
<dbReference type="PANTHER" id="PTHR45877">
    <property type="entry name" value="E3 UBIQUITIN-PROTEIN LIGASE SIAH2"/>
    <property type="match status" value="1"/>
</dbReference>
<evidence type="ECO:0000256" key="10">
    <source>
        <dbReference type="PROSITE-ProRule" id="PRU00455"/>
    </source>
</evidence>
<evidence type="ECO:0000259" key="11">
    <source>
        <dbReference type="PROSITE" id="PS51081"/>
    </source>
</evidence>
<organism evidence="12 13">
    <name type="scientific">Callosobruchus maculatus</name>
    <name type="common">Southern cowpea weevil</name>
    <name type="synonym">Pulse bruchid</name>
    <dbReference type="NCBI Taxonomy" id="64391"/>
    <lineage>
        <taxon>Eukaryota</taxon>
        <taxon>Metazoa</taxon>
        <taxon>Ecdysozoa</taxon>
        <taxon>Arthropoda</taxon>
        <taxon>Hexapoda</taxon>
        <taxon>Insecta</taxon>
        <taxon>Pterygota</taxon>
        <taxon>Neoptera</taxon>
        <taxon>Endopterygota</taxon>
        <taxon>Coleoptera</taxon>
        <taxon>Polyphaga</taxon>
        <taxon>Cucujiformia</taxon>
        <taxon>Chrysomeloidea</taxon>
        <taxon>Chrysomelidae</taxon>
        <taxon>Bruchinae</taxon>
        <taxon>Bruchini</taxon>
        <taxon>Callosobruchus</taxon>
    </lineage>
</organism>
<protein>
    <recommendedName>
        <fullName evidence="4">RING-type E3 ubiquitin transferase</fullName>
        <ecNumber evidence="4">2.3.2.27</ecNumber>
    </recommendedName>
</protein>
<dbReference type="FunFam" id="3.30.40.10:FF:000041">
    <property type="entry name" value="E3 ubiquitin-protein ligase SINAT3"/>
    <property type="match status" value="1"/>
</dbReference>
<evidence type="ECO:0000256" key="3">
    <source>
        <dbReference type="ARBA" id="ARBA00009119"/>
    </source>
</evidence>
<dbReference type="AlphaFoldDB" id="A0A653CFN7"/>
<reference evidence="12 13" key="1">
    <citation type="submission" date="2019-01" db="EMBL/GenBank/DDBJ databases">
        <authorList>
            <person name="Sayadi A."/>
        </authorList>
    </citation>
    <scope>NUCLEOTIDE SEQUENCE [LARGE SCALE GENOMIC DNA]</scope>
</reference>
<dbReference type="SUPFAM" id="SSF49599">
    <property type="entry name" value="TRAF domain-like"/>
    <property type="match status" value="1"/>
</dbReference>
<dbReference type="PANTHER" id="PTHR45877:SF2">
    <property type="entry name" value="E3 UBIQUITIN-PROTEIN LIGASE SINA-RELATED"/>
    <property type="match status" value="1"/>
</dbReference>
<gene>
    <name evidence="12" type="ORF">CALMAC_LOCUS8712</name>
</gene>
<proteinExistence type="inferred from homology"/>
<keyword evidence="9" id="KW-0862">Zinc</keyword>
<dbReference type="InterPro" id="IPR004162">
    <property type="entry name" value="SINA-like_animal"/>
</dbReference>
<evidence type="ECO:0000313" key="12">
    <source>
        <dbReference type="EMBL" id="VEN46702.1"/>
    </source>
</evidence>
<dbReference type="GO" id="GO:0061630">
    <property type="term" value="F:ubiquitin protein ligase activity"/>
    <property type="evidence" value="ECO:0007669"/>
    <property type="project" value="UniProtKB-EC"/>
</dbReference>